<comment type="caution">
    <text evidence="2">The sequence shown here is derived from an EMBL/GenBank/DDBJ whole genome shotgun (WGS) entry which is preliminary data.</text>
</comment>
<accession>A0A2W5B235</accession>
<name>A0A2W5B235_9SPHN</name>
<evidence type="ECO:0000259" key="1">
    <source>
        <dbReference type="SMART" id="SM01126"/>
    </source>
</evidence>
<dbReference type="Proteomes" id="UP000248614">
    <property type="component" value="Unassembled WGS sequence"/>
</dbReference>
<dbReference type="NCBIfam" id="NF033547">
    <property type="entry name" value="transpos_IS1595"/>
    <property type="match status" value="1"/>
</dbReference>
<dbReference type="SMART" id="SM01126">
    <property type="entry name" value="DDE_Tnp_IS1595"/>
    <property type="match status" value="1"/>
</dbReference>
<dbReference type="AlphaFoldDB" id="A0A2W5B235"/>
<evidence type="ECO:0000313" key="2">
    <source>
        <dbReference type="EMBL" id="PZO74608.1"/>
    </source>
</evidence>
<reference evidence="2 3" key="1">
    <citation type="submission" date="2017-08" db="EMBL/GenBank/DDBJ databases">
        <title>Infants hospitalized years apart are colonized by the same room-sourced microbial strains.</title>
        <authorList>
            <person name="Brooks B."/>
            <person name="Olm M.R."/>
            <person name="Firek B.A."/>
            <person name="Baker R."/>
            <person name="Thomas B.C."/>
            <person name="Morowitz M.J."/>
            <person name="Banfield J.F."/>
        </authorList>
    </citation>
    <scope>NUCLEOTIDE SEQUENCE [LARGE SCALE GENOMIC DNA]</scope>
    <source>
        <strain evidence="2">S2_018_000_R3_110</strain>
    </source>
</reference>
<protein>
    <submittedName>
        <fullName evidence="2">IS1595 family transposase</fullName>
    </submittedName>
</protein>
<organism evidence="2 3">
    <name type="scientific">Sphingomonas hengshuiensis</name>
    <dbReference type="NCBI Taxonomy" id="1609977"/>
    <lineage>
        <taxon>Bacteria</taxon>
        <taxon>Pseudomonadati</taxon>
        <taxon>Pseudomonadota</taxon>
        <taxon>Alphaproteobacteria</taxon>
        <taxon>Sphingomonadales</taxon>
        <taxon>Sphingomonadaceae</taxon>
        <taxon>Sphingomonas</taxon>
    </lineage>
</organism>
<dbReference type="InterPro" id="IPR024445">
    <property type="entry name" value="Tnp_ISXO2-like"/>
</dbReference>
<dbReference type="InterPro" id="IPR024442">
    <property type="entry name" value="Transposase_Zn_ribbon"/>
</dbReference>
<dbReference type="Pfam" id="PF12760">
    <property type="entry name" value="Zn_ribbon_IS1595"/>
    <property type="match status" value="1"/>
</dbReference>
<dbReference type="EMBL" id="QFNF01000040">
    <property type="protein sequence ID" value="PZO74608.1"/>
    <property type="molecule type" value="Genomic_DNA"/>
</dbReference>
<sequence>MFGMTEELAYERFRKLRWPDTEGAPVCPACGSHEHWTLVENRKWKCQRKDCRIQFTVTSRTIFSSRKMAYRDLLAAIALTVNGVLGTAAGRMIREMGFAYKTAFVLAHKLREAMSIDYDQQLEGVVEIDGAFIGNRRHRLPNRRVDDDEAFEAWKKKNPKVTTSIVAIRERTHDDPERRPKVRMFHVPKEGDGVPIARRIVKRGTVMHADEGTQWGPLEMYFDTKRIDHSKSYSDGIACTNGVESVFSRLRCGERGVYRYFTKAYAERYGWEMAWREEYRRVDNGSQVDILIGSALRSRTSRMAGYWQRHKPANDLFDPIAA</sequence>
<evidence type="ECO:0000313" key="3">
    <source>
        <dbReference type="Proteomes" id="UP000248614"/>
    </source>
</evidence>
<feature type="domain" description="ISXO2-like transposase" evidence="1">
    <location>
        <begin position="121"/>
        <end position="278"/>
    </location>
</feature>
<proteinExistence type="predicted"/>
<dbReference type="Pfam" id="PF12762">
    <property type="entry name" value="DDE_Tnp_IS1595"/>
    <property type="match status" value="1"/>
</dbReference>
<gene>
    <name evidence="2" type="ORF">DI632_12860</name>
</gene>